<feature type="compositionally biased region" description="Pro residues" evidence="1">
    <location>
        <begin position="202"/>
        <end position="214"/>
    </location>
</feature>
<gene>
    <name evidence="3" type="ORF">B5807_06446</name>
</gene>
<accession>A0A1Y2LW85</accession>
<dbReference type="Proteomes" id="UP000193240">
    <property type="component" value="Unassembled WGS sequence"/>
</dbReference>
<evidence type="ECO:0000313" key="3">
    <source>
        <dbReference type="EMBL" id="OSS47892.1"/>
    </source>
</evidence>
<dbReference type="EMBL" id="KZ107847">
    <property type="protein sequence ID" value="OSS47892.1"/>
    <property type="molecule type" value="Genomic_DNA"/>
</dbReference>
<proteinExistence type="predicted"/>
<protein>
    <recommendedName>
        <fullName evidence="2">DUF7053 domain-containing protein</fullName>
    </recommendedName>
</protein>
<feature type="region of interest" description="Disordered" evidence="1">
    <location>
        <begin position="508"/>
        <end position="558"/>
    </location>
</feature>
<dbReference type="AlphaFoldDB" id="A0A1Y2LW85"/>
<name>A0A1Y2LW85_EPING</name>
<feature type="domain" description="DUF7053" evidence="2">
    <location>
        <begin position="3"/>
        <end position="171"/>
    </location>
</feature>
<dbReference type="STRING" id="105696.A0A1Y2LW85"/>
<feature type="region of interest" description="Disordered" evidence="1">
    <location>
        <begin position="252"/>
        <end position="275"/>
    </location>
</feature>
<dbReference type="PANTHER" id="PTHR38117:SF2">
    <property type="entry name" value="NACHT AND WD40 DOMAIN PROTEIN"/>
    <property type="match status" value="1"/>
</dbReference>
<evidence type="ECO:0000256" key="1">
    <source>
        <dbReference type="SAM" id="MobiDB-lite"/>
    </source>
</evidence>
<dbReference type="PANTHER" id="PTHR38117">
    <property type="entry name" value="NACHT AND WD40 DOMAIN PROTEIN"/>
    <property type="match status" value="1"/>
</dbReference>
<evidence type="ECO:0000313" key="4">
    <source>
        <dbReference type="Proteomes" id="UP000193240"/>
    </source>
</evidence>
<reference evidence="3 4" key="1">
    <citation type="journal article" date="2017" name="Genome Announc.">
        <title>Genome sequence of the saprophytic ascomycete Epicoccum nigrum ICMP 19927 strain isolated from New Zealand.</title>
        <authorList>
            <person name="Fokin M."/>
            <person name="Fleetwood D."/>
            <person name="Weir B.S."/>
            <person name="Villas-Boas S.G."/>
        </authorList>
    </citation>
    <scope>NUCLEOTIDE SEQUENCE [LARGE SCALE GENOMIC DNA]</scope>
    <source>
        <strain evidence="3 4">ICMP 19927</strain>
    </source>
</reference>
<dbReference type="OMA" id="WYTIKDK"/>
<feature type="compositionally biased region" description="Polar residues" evidence="1">
    <location>
        <begin position="216"/>
        <end position="234"/>
    </location>
</feature>
<keyword evidence="4" id="KW-1185">Reference proteome</keyword>
<feature type="region of interest" description="Disordered" evidence="1">
    <location>
        <begin position="195"/>
        <end position="234"/>
    </location>
</feature>
<evidence type="ECO:0000259" key="2">
    <source>
        <dbReference type="Pfam" id="PF23155"/>
    </source>
</evidence>
<dbReference type="InterPro" id="IPR055481">
    <property type="entry name" value="DUF7053"/>
</dbReference>
<feature type="compositionally biased region" description="Low complexity" evidence="1">
    <location>
        <begin position="261"/>
        <end position="275"/>
    </location>
</feature>
<dbReference type="Pfam" id="PF23155">
    <property type="entry name" value="DUF7053"/>
    <property type="match status" value="1"/>
</dbReference>
<sequence>MPKTAVFTTITPLPSGITRQSVLDMYRDHLAMIDLNPLVIERFRCKAPTYAPTSEYYAAWYTIKDKVSYLPGGLATGSVSYHAVFHDFPDCLETHVYAPLGLDIRGKWSVGGSLPGEPKERNDYGLKVPRSGLYIKEEVKMTCSKLLIGFVKKTFKDSHSRLVEKLVERAHILESTMANQRLKALRSVDPRERMGHGDIFIAPPPDYQFSPPPYRSQASPRLSPHARSQSANTILTPSASQPTFVFERASISSLPEQQERPSSSSALSPKASSAPDQSLYLLPATTYDGGLSSNFNRPISLYPGTSAYPPSIRVVSTCYETMVDDEDSDAELDQEPDLISSNVVSPPQIPEVRPMSFDLTFEQRSPGPRTPISNEDLLAHIDAAIDESFMYASPNTRYSALPTPNALQATFQYETLPVKTYELLPATTYSASTSPSIDILPSTTYGHARAVTVASVDILPSTTYKRSRAATIDTLAPTKYDPAPQTLDILPSTTYSPTASSATYSPGTFLPSTTYTPNKRERKDSAVPYHAFSEEEEVPPVPPKDEKYRRPSQAAISF</sequence>
<dbReference type="InParanoid" id="A0A1Y2LW85"/>
<organism evidence="3 4">
    <name type="scientific">Epicoccum nigrum</name>
    <name type="common">Soil fungus</name>
    <name type="synonym">Epicoccum purpurascens</name>
    <dbReference type="NCBI Taxonomy" id="105696"/>
    <lineage>
        <taxon>Eukaryota</taxon>
        <taxon>Fungi</taxon>
        <taxon>Dikarya</taxon>
        <taxon>Ascomycota</taxon>
        <taxon>Pezizomycotina</taxon>
        <taxon>Dothideomycetes</taxon>
        <taxon>Pleosporomycetidae</taxon>
        <taxon>Pleosporales</taxon>
        <taxon>Pleosporineae</taxon>
        <taxon>Didymellaceae</taxon>
        <taxon>Epicoccum</taxon>
    </lineage>
</organism>